<protein>
    <submittedName>
        <fullName evidence="2">Uncharacterized protein</fullName>
    </submittedName>
</protein>
<keyword evidence="1" id="KW-0472">Membrane</keyword>
<dbReference type="EMBL" id="CABPRJ010000017">
    <property type="protein sequence ID" value="VVC25696.1"/>
    <property type="molecule type" value="Genomic_DNA"/>
</dbReference>
<sequence length="107" mass="11934">MENIYPRRVPVIGNLTGNGWTVASQESVLSLIVVLGSSVSLVGLIFAFITYRFLTLFLNIIDEMSSKKKKIVNQPHVKMSNSPVTPCIPESVDEYDKTHTNVVQVLR</sequence>
<evidence type="ECO:0000313" key="3">
    <source>
        <dbReference type="Proteomes" id="UP000325440"/>
    </source>
</evidence>
<keyword evidence="3" id="KW-1185">Reference proteome</keyword>
<evidence type="ECO:0000313" key="2">
    <source>
        <dbReference type="EMBL" id="VVC25696.1"/>
    </source>
</evidence>
<reference evidence="2 3" key="1">
    <citation type="submission" date="2019-08" db="EMBL/GenBank/DDBJ databases">
        <authorList>
            <person name="Alioto T."/>
            <person name="Alioto T."/>
            <person name="Gomez Garrido J."/>
        </authorList>
    </citation>
    <scope>NUCLEOTIDE SEQUENCE [LARGE SCALE GENOMIC DNA]</scope>
</reference>
<dbReference type="OrthoDB" id="10565142at2759"/>
<keyword evidence="1" id="KW-1133">Transmembrane helix</keyword>
<organism evidence="2 3">
    <name type="scientific">Cinara cedri</name>
    <dbReference type="NCBI Taxonomy" id="506608"/>
    <lineage>
        <taxon>Eukaryota</taxon>
        <taxon>Metazoa</taxon>
        <taxon>Ecdysozoa</taxon>
        <taxon>Arthropoda</taxon>
        <taxon>Hexapoda</taxon>
        <taxon>Insecta</taxon>
        <taxon>Pterygota</taxon>
        <taxon>Neoptera</taxon>
        <taxon>Paraneoptera</taxon>
        <taxon>Hemiptera</taxon>
        <taxon>Sternorrhyncha</taxon>
        <taxon>Aphidomorpha</taxon>
        <taxon>Aphidoidea</taxon>
        <taxon>Aphididae</taxon>
        <taxon>Lachninae</taxon>
        <taxon>Cinara</taxon>
    </lineage>
</organism>
<dbReference type="AlphaFoldDB" id="A0A5E4M265"/>
<proteinExistence type="predicted"/>
<gene>
    <name evidence="2" type="ORF">CINCED_3A012620</name>
</gene>
<feature type="transmembrane region" description="Helical" evidence="1">
    <location>
        <begin position="28"/>
        <end position="61"/>
    </location>
</feature>
<evidence type="ECO:0000256" key="1">
    <source>
        <dbReference type="SAM" id="Phobius"/>
    </source>
</evidence>
<dbReference type="Proteomes" id="UP000325440">
    <property type="component" value="Unassembled WGS sequence"/>
</dbReference>
<name>A0A5E4M265_9HEMI</name>
<accession>A0A5E4M265</accession>
<keyword evidence="1" id="KW-0812">Transmembrane</keyword>